<keyword evidence="1" id="KW-1133">Transmembrane helix</keyword>
<evidence type="ECO:0000313" key="4">
    <source>
        <dbReference type="Proteomes" id="UP001199642"/>
    </source>
</evidence>
<reference evidence="3 4" key="1">
    <citation type="submission" date="2023-01" db="EMBL/GenBank/DDBJ databases">
        <title>Characterization of estradiol degrading bacteria Microbacterium sp. MZT7 and reveal degrading genes through genome analysis.</title>
        <authorList>
            <person name="Hao P."/>
            <person name="Gao Y."/>
        </authorList>
    </citation>
    <scope>NUCLEOTIDE SEQUENCE [LARGE SCALE GENOMIC DNA]</scope>
    <source>
        <strain evidence="3 4">MZT7</strain>
    </source>
</reference>
<proteinExistence type="predicted"/>
<evidence type="ECO:0000313" key="3">
    <source>
        <dbReference type="EMBL" id="UGS27142.1"/>
    </source>
</evidence>
<accession>A0ABY3RXI1</accession>
<feature type="transmembrane region" description="Helical" evidence="1">
    <location>
        <begin position="111"/>
        <end position="127"/>
    </location>
</feature>
<evidence type="ECO:0000259" key="2">
    <source>
        <dbReference type="Pfam" id="PF13548"/>
    </source>
</evidence>
<gene>
    <name evidence="3" type="ORF">K8F61_02715</name>
</gene>
<dbReference type="EMBL" id="CP082781">
    <property type="protein sequence ID" value="UGS27142.1"/>
    <property type="molecule type" value="Genomic_DNA"/>
</dbReference>
<evidence type="ECO:0000256" key="1">
    <source>
        <dbReference type="SAM" id="Phobius"/>
    </source>
</evidence>
<dbReference type="Pfam" id="PF13548">
    <property type="entry name" value="DUF4126"/>
    <property type="match status" value="1"/>
</dbReference>
<feature type="transmembrane region" description="Helical" evidence="1">
    <location>
        <begin position="6"/>
        <end position="28"/>
    </location>
</feature>
<dbReference type="RefSeq" id="WP_231820602.1">
    <property type="nucleotide sequence ID" value="NZ_CP082781.1"/>
</dbReference>
<keyword evidence="4" id="KW-1185">Reference proteome</keyword>
<sequence>MIEFVIGSSLAAAAGLNAWMPLFLLGLADRLLPAVALPAGWTWLSSDIALWVIGALLLVEIVADKIPALDSANDVLQSIVRPAAGGIAFGAGSNAQTVAVDDPSTFFSTNAWVPILAGIAIALVVHAVKATTRVAANTATAGIAAPVLSTSEDAASFALAAAAIVVPLLAALLLIGLIVGAVVLVRRAARRRRRSADAAPPVTPA</sequence>
<dbReference type="Proteomes" id="UP001199642">
    <property type="component" value="Chromosome"/>
</dbReference>
<organism evidence="3 4">
    <name type="scientific">Microbacterium resistens</name>
    <dbReference type="NCBI Taxonomy" id="156977"/>
    <lineage>
        <taxon>Bacteria</taxon>
        <taxon>Bacillati</taxon>
        <taxon>Actinomycetota</taxon>
        <taxon>Actinomycetes</taxon>
        <taxon>Micrococcales</taxon>
        <taxon>Microbacteriaceae</taxon>
        <taxon>Microbacterium</taxon>
    </lineage>
</organism>
<keyword evidence="1" id="KW-0812">Transmembrane</keyword>
<feature type="transmembrane region" description="Helical" evidence="1">
    <location>
        <begin position="40"/>
        <end position="63"/>
    </location>
</feature>
<name>A0ABY3RXI1_9MICO</name>
<protein>
    <submittedName>
        <fullName evidence="3">DUF4126 domain-containing protein</fullName>
    </submittedName>
</protein>
<dbReference type="InterPro" id="IPR025196">
    <property type="entry name" value="DUF4126"/>
</dbReference>
<feature type="domain" description="DUF4126" evidence="2">
    <location>
        <begin position="6"/>
        <end position="187"/>
    </location>
</feature>
<keyword evidence="1" id="KW-0472">Membrane</keyword>
<feature type="transmembrane region" description="Helical" evidence="1">
    <location>
        <begin position="157"/>
        <end position="185"/>
    </location>
</feature>